<evidence type="ECO:0000256" key="1">
    <source>
        <dbReference type="SAM" id="MobiDB-lite"/>
    </source>
</evidence>
<dbReference type="EMBL" id="FXWG01000003">
    <property type="protein sequence ID" value="SMQ73502.1"/>
    <property type="molecule type" value="Genomic_DNA"/>
</dbReference>
<reference evidence="4" key="1">
    <citation type="submission" date="2017-04" db="EMBL/GenBank/DDBJ databases">
        <authorList>
            <person name="Varghese N."/>
            <person name="Submissions S."/>
        </authorList>
    </citation>
    <scope>NUCLEOTIDE SEQUENCE [LARGE SCALE GENOMIC DNA]</scope>
</reference>
<dbReference type="OrthoDB" id="7405484at2"/>
<dbReference type="RefSeq" id="WP_086438139.1">
    <property type="nucleotide sequence ID" value="NZ_FXWG01000003.1"/>
</dbReference>
<dbReference type="AlphaFoldDB" id="A0A1Y6FL16"/>
<name>A0A1Y6FL16_9SPHN</name>
<sequence length="180" mass="19153">MRTIALALASSSLALASCGGDDGTPDSGPSENLSAEEFAERTRDSAIKPEPGQYRVNMEVLEVSIPGAPQGAADMMRGMMGGQTHQYCLTQDEVDEGFENMAKQSQDGDCTFDRWDIDGGDFDGKMTCNVPGQGKMTMTMTGTGTPTRSEVNMTMQGNMAGMGDSTIRMKATHERIGDCG</sequence>
<evidence type="ECO:0000313" key="3">
    <source>
        <dbReference type="EMBL" id="SMQ73502.1"/>
    </source>
</evidence>
<feature type="region of interest" description="Disordered" evidence="1">
    <location>
        <begin position="18"/>
        <end position="43"/>
    </location>
</feature>
<feature type="signal peptide" evidence="2">
    <location>
        <begin position="1"/>
        <end position="16"/>
    </location>
</feature>
<gene>
    <name evidence="3" type="ORF">SAMN06297468_2214</name>
</gene>
<accession>A0A1Y6FL16</accession>
<keyword evidence="4" id="KW-1185">Reference proteome</keyword>
<dbReference type="Pfam" id="PF12276">
    <property type="entry name" value="DUF3617"/>
    <property type="match status" value="1"/>
</dbReference>
<feature type="compositionally biased region" description="Low complexity" evidence="1">
    <location>
        <begin position="18"/>
        <end position="30"/>
    </location>
</feature>
<dbReference type="InterPro" id="IPR022061">
    <property type="entry name" value="DUF3617"/>
</dbReference>
<keyword evidence="2" id="KW-0732">Signal</keyword>
<evidence type="ECO:0000256" key="2">
    <source>
        <dbReference type="SAM" id="SignalP"/>
    </source>
</evidence>
<dbReference type="PROSITE" id="PS51257">
    <property type="entry name" value="PROKAR_LIPOPROTEIN"/>
    <property type="match status" value="1"/>
</dbReference>
<protein>
    <recommendedName>
        <fullName evidence="5">DUF3617 domain-containing protein</fullName>
    </recommendedName>
</protein>
<proteinExistence type="predicted"/>
<evidence type="ECO:0000313" key="4">
    <source>
        <dbReference type="Proteomes" id="UP000194420"/>
    </source>
</evidence>
<dbReference type="Proteomes" id="UP000194420">
    <property type="component" value="Unassembled WGS sequence"/>
</dbReference>
<evidence type="ECO:0008006" key="5">
    <source>
        <dbReference type="Google" id="ProtNLM"/>
    </source>
</evidence>
<feature type="chain" id="PRO_5013051558" description="DUF3617 domain-containing protein" evidence="2">
    <location>
        <begin position="17"/>
        <end position="180"/>
    </location>
</feature>
<organism evidence="3 4">
    <name type="scientific">Altererythrobacter xiamenensis</name>
    <dbReference type="NCBI Taxonomy" id="1316679"/>
    <lineage>
        <taxon>Bacteria</taxon>
        <taxon>Pseudomonadati</taxon>
        <taxon>Pseudomonadota</taxon>
        <taxon>Alphaproteobacteria</taxon>
        <taxon>Sphingomonadales</taxon>
        <taxon>Erythrobacteraceae</taxon>
        <taxon>Altererythrobacter</taxon>
    </lineage>
</organism>